<keyword evidence="2" id="KW-1185">Reference proteome</keyword>
<dbReference type="RefSeq" id="WP_168145097.1">
    <property type="nucleotide sequence ID" value="NZ_CP038799.1"/>
</dbReference>
<name>A0A6H0SDY5_9MYCO</name>
<dbReference type="KEGG" id="mfre:EXE63_30800"/>
<evidence type="ECO:0008006" key="3">
    <source>
        <dbReference type="Google" id="ProtNLM"/>
    </source>
</evidence>
<dbReference type="Proteomes" id="UP000501849">
    <property type="component" value="Chromosome"/>
</dbReference>
<protein>
    <recommendedName>
        <fullName evidence="3">Condensation domain-containing protein</fullName>
    </recommendedName>
</protein>
<gene>
    <name evidence="1" type="ORF">EXE63_30800</name>
</gene>
<reference evidence="1 2" key="1">
    <citation type="submission" date="2019-04" db="EMBL/GenBank/DDBJ databases">
        <title>Draft, Whole-Genome Sequence of the Anthracene-degrading Mycobacterium frederiksbergense LB501T, Isolated from a Polycyclic Aromatic Hydrocarbon (PAH)-Contaminated Soil.</title>
        <authorList>
            <person name="Augelletti F."/>
        </authorList>
    </citation>
    <scope>NUCLEOTIDE SEQUENCE [LARGE SCALE GENOMIC DNA]</scope>
    <source>
        <strain evidence="1 2">LB 501T</strain>
    </source>
</reference>
<proteinExistence type="predicted"/>
<evidence type="ECO:0000313" key="2">
    <source>
        <dbReference type="Proteomes" id="UP000501849"/>
    </source>
</evidence>
<organism evidence="1 2">
    <name type="scientific">Mycolicibacterium frederiksbergense</name>
    <dbReference type="NCBI Taxonomy" id="117567"/>
    <lineage>
        <taxon>Bacteria</taxon>
        <taxon>Bacillati</taxon>
        <taxon>Actinomycetota</taxon>
        <taxon>Actinomycetes</taxon>
        <taxon>Mycobacteriales</taxon>
        <taxon>Mycobacteriaceae</taxon>
        <taxon>Mycolicibacterium</taxon>
    </lineage>
</organism>
<sequence length="412" mass="43642">MIDGHVRVAALDMVHSHRRSAVVVGPLTLPSHDQLTTRLDAMTAAGPLARLCLEPSAAGSRWRRVRESAEPRVYPIAAPKDSATLIDLLQTVRGIDDRAVTLATAGDWLAIDFSHGLGEIPLIHTLLDVLFGITDARDTATWRPYARTRSPLAAAAVATFGANPARLAKLLAAHRTRTATAPPGAETPGHGTAFTPTPATRVIGLDAGQVAELRALRDRCLPGVSMVAVFTCALWSSFERAGIAVDDVVKIPFDVRRFLPGGRDTLASFSAGLDFVIDRAGGPARLHHEMTEAATTGRPVANLLVGTAKARSRSGRGPHALPVPATPKLQLLHSNLGSPQWNGPWPFISAEQACMLVANDPATPTGVTVTSVTVAQNLWFTAEFHRSVFDPDAISTALGLLPQTVTDLLSSG</sequence>
<dbReference type="EMBL" id="CP038799">
    <property type="protein sequence ID" value="QIV84781.1"/>
    <property type="molecule type" value="Genomic_DNA"/>
</dbReference>
<evidence type="ECO:0000313" key="1">
    <source>
        <dbReference type="EMBL" id="QIV84781.1"/>
    </source>
</evidence>
<dbReference type="AlphaFoldDB" id="A0A6H0SDY5"/>
<accession>A0A6H0SDY5</accession>